<feature type="transmembrane region" description="Helical" evidence="1">
    <location>
        <begin position="77"/>
        <end position="94"/>
    </location>
</feature>
<dbReference type="OrthoDB" id="710039at2"/>
<organism evidence="2 3">
    <name type="scientific">Sphingobacterium gobiense</name>
    <dbReference type="NCBI Taxonomy" id="1382456"/>
    <lineage>
        <taxon>Bacteria</taxon>
        <taxon>Pseudomonadati</taxon>
        <taxon>Bacteroidota</taxon>
        <taxon>Sphingobacteriia</taxon>
        <taxon>Sphingobacteriales</taxon>
        <taxon>Sphingobacteriaceae</taxon>
        <taxon>Sphingobacterium</taxon>
    </lineage>
</organism>
<comment type="caution">
    <text evidence="2">The sequence shown here is derived from an EMBL/GenBank/DDBJ whole genome shotgun (WGS) entry which is preliminary data.</text>
</comment>
<protein>
    <submittedName>
        <fullName evidence="2">Uncharacterized protein</fullName>
    </submittedName>
</protein>
<dbReference type="PROSITE" id="PS51257">
    <property type="entry name" value="PROKAR_LIPOPROTEIN"/>
    <property type="match status" value="1"/>
</dbReference>
<evidence type="ECO:0000313" key="3">
    <source>
        <dbReference type="Proteomes" id="UP000238642"/>
    </source>
</evidence>
<dbReference type="EMBL" id="PVBS01000002">
    <property type="protein sequence ID" value="PRD54742.1"/>
    <property type="molecule type" value="Genomic_DNA"/>
</dbReference>
<name>A0A2S9JNP9_9SPHI</name>
<keyword evidence="1" id="KW-0472">Membrane</keyword>
<feature type="transmembrane region" description="Helical" evidence="1">
    <location>
        <begin position="42"/>
        <end position="65"/>
    </location>
</feature>
<feature type="transmembrane region" description="Helical" evidence="1">
    <location>
        <begin position="100"/>
        <end position="117"/>
    </location>
</feature>
<dbReference type="AlphaFoldDB" id="A0A2S9JNP9"/>
<evidence type="ECO:0000256" key="1">
    <source>
        <dbReference type="SAM" id="Phobius"/>
    </source>
</evidence>
<sequence>MKYWQIILFSLLIGCLAVVTGLLVLHAQSSQAVQYHPANDMLGVAYGLAIAFNIVLALGSLPVLALKSRKTPKLWRALALLFALPLVFTIAVTWSMDFYTLFYCLPYLCSVVFLFGIRMAQQRNKPLQNLKTADPTTALEIRTHEIITENYLRLQVYSGNTPCGTIDFIGEKINFNIVGKYFFKGMEAIRNIKLEYKKEEILVFKFRNSKSLAVSCDMTALKSIRMYIKSFQ</sequence>
<keyword evidence="1" id="KW-0812">Transmembrane</keyword>
<evidence type="ECO:0000313" key="2">
    <source>
        <dbReference type="EMBL" id="PRD54742.1"/>
    </source>
</evidence>
<reference evidence="2 3" key="1">
    <citation type="submission" date="2018-02" db="EMBL/GenBank/DDBJ databases">
        <title>The draft genome of Sphingobacterium gobiense H7.</title>
        <authorList>
            <person name="Li L."/>
            <person name="Liu L."/>
            <person name="Zhang X."/>
            <person name="Wang T."/>
            <person name="Liang L."/>
        </authorList>
    </citation>
    <scope>NUCLEOTIDE SEQUENCE [LARGE SCALE GENOMIC DNA]</scope>
    <source>
        <strain evidence="2 3">ACCC 05757</strain>
    </source>
</reference>
<dbReference type="RefSeq" id="WP_105726952.1">
    <property type="nucleotide sequence ID" value="NZ_PVBS01000002.1"/>
</dbReference>
<dbReference type="Proteomes" id="UP000238642">
    <property type="component" value="Unassembled WGS sequence"/>
</dbReference>
<keyword evidence="1" id="KW-1133">Transmembrane helix</keyword>
<proteinExistence type="predicted"/>
<accession>A0A2S9JNP9</accession>
<gene>
    <name evidence="2" type="ORF">C5749_15020</name>
</gene>
<keyword evidence="3" id="KW-1185">Reference proteome</keyword>